<evidence type="ECO:0000256" key="5">
    <source>
        <dbReference type="SAM" id="SignalP"/>
    </source>
</evidence>
<evidence type="ECO:0000259" key="6">
    <source>
        <dbReference type="Pfam" id="PF01103"/>
    </source>
</evidence>
<keyword evidence="5" id="KW-0732">Signal</keyword>
<evidence type="ECO:0000313" key="7">
    <source>
        <dbReference type="EMBL" id="SKA77337.1"/>
    </source>
</evidence>
<dbReference type="Pfam" id="PF01103">
    <property type="entry name" value="Omp85"/>
    <property type="match status" value="1"/>
</dbReference>
<keyword evidence="2" id="KW-1134">Transmembrane beta strand</keyword>
<dbReference type="EMBL" id="FUYB01000006">
    <property type="protein sequence ID" value="SKA77337.1"/>
    <property type="molecule type" value="Genomic_DNA"/>
</dbReference>
<sequence length="546" mass="60860">MPYKKNHNLVLKARVALGVWLLSSFSFTLSQANELPCRAWQAADERASDLKVGAIHIEAGNIFNPQLPKENHWYHHLTNQLHSKTQDQVIAQTLLVKTGDPFDLALIAESERLLRSRKHLKDVQITLERVCAKQVELRVTTTDNWTLAPAVSFGRSGGENSKSFSLEEHNLLGLGKELSLSFKQDAQRNQTKLSYNDPQVLGSRYQLALGLQNNSDGKGHQLSIGLPFYKLAEQNAWGFESTRLRQQVPYYTAGVVTQKIGVANQQAAIFYGWSKTKSPQLTERYRFGWQQENRSYFATDTAPITPPAVQQAYPWLSYELIEDHFTKRENFKTMGRTEDIALGHQFLIQAGVLHPNFGSDASYFKLLTHYSKGYSPANNQISLVTADATAWFGDGPYRGLRAKLSAEWNLYSSAQASWHLSGELHTADNLQPGEQLLLGGDQGLRGYPAGYRSGEQSALVNAERRFYFKQTPLGLIKLGAAVFVDAGTIWGNGQKAQWFGDAGIGLRLMPTRASSGKIIHVDLAVPFSTHGKIDKYQILVGTGAEF</sequence>
<comment type="subcellular location">
    <subcellularLocation>
        <location evidence="1">Membrane</location>
    </subcellularLocation>
</comment>
<dbReference type="Proteomes" id="UP000190460">
    <property type="component" value="Unassembled WGS sequence"/>
</dbReference>
<feature type="signal peptide" evidence="5">
    <location>
        <begin position="1"/>
        <end position="32"/>
    </location>
</feature>
<dbReference type="PANTHER" id="PTHR12815">
    <property type="entry name" value="SORTING AND ASSEMBLY MACHINERY SAMM50 PROTEIN FAMILY MEMBER"/>
    <property type="match status" value="1"/>
</dbReference>
<dbReference type="PANTHER" id="PTHR12815:SF18">
    <property type="entry name" value="SORTING AND ASSEMBLY MACHINERY COMPONENT 50 HOMOLOG"/>
    <property type="match status" value="1"/>
</dbReference>
<reference evidence="7 8" key="1">
    <citation type="submission" date="2017-02" db="EMBL/GenBank/DDBJ databases">
        <authorList>
            <person name="Peterson S.W."/>
        </authorList>
    </citation>
    <scope>NUCLEOTIDE SEQUENCE [LARGE SCALE GENOMIC DNA]</scope>
    <source>
        <strain evidence="7 8">ATCC 49788</strain>
    </source>
</reference>
<accession>A0A1T4WJH8</accession>
<gene>
    <name evidence="7" type="ORF">SAMN02745130_01782</name>
</gene>
<evidence type="ECO:0000313" key="8">
    <source>
        <dbReference type="Proteomes" id="UP000190460"/>
    </source>
</evidence>
<name>A0A1T4WJH8_9GAMM</name>
<feature type="domain" description="Bacterial surface antigen (D15)" evidence="6">
    <location>
        <begin position="343"/>
        <end position="546"/>
    </location>
</feature>
<feature type="chain" id="PRO_5013227770" evidence="5">
    <location>
        <begin position="33"/>
        <end position="546"/>
    </location>
</feature>
<dbReference type="InterPro" id="IPR000184">
    <property type="entry name" value="Bac_surfAg_D15"/>
</dbReference>
<evidence type="ECO:0000256" key="4">
    <source>
        <dbReference type="ARBA" id="ARBA00023136"/>
    </source>
</evidence>
<keyword evidence="8" id="KW-1185">Reference proteome</keyword>
<keyword evidence="4" id="KW-0472">Membrane</keyword>
<dbReference type="AlphaFoldDB" id="A0A1T4WJH8"/>
<organism evidence="7 8">
    <name type="scientific">Thiothrix eikelboomii</name>
    <dbReference type="NCBI Taxonomy" id="92487"/>
    <lineage>
        <taxon>Bacteria</taxon>
        <taxon>Pseudomonadati</taxon>
        <taxon>Pseudomonadota</taxon>
        <taxon>Gammaproteobacteria</taxon>
        <taxon>Thiotrichales</taxon>
        <taxon>Thiotrichaceae</taxon>
        <taxon>Thiothrix</taxon>
    </lineage>
</organism>
<dbReference type="GO" id="GO:0019867">
    <property type="term" value="C:outer membrane"/>
    <property type="evidence" value="ECO:0007669"/>
    <property type="project" value="InterPro"/>
</dbReference>
<dbReference type="OrthoDB" id="6306838at2"/>
<dbReference type="STRING" id="92487.SAMN02745130_01782"/>
<keyword evidence="3" id="KW-0812">Transmembrane</keyword>
<dbReference type="Gene3D" id="2.40.160.50">
    <property type="entry name" value="membrane protein fhac: a member of the omp85/tpsb transporter family"/>
    <property type="match status" value="1"/>
</dbReference>
<dbReference type="Gene3D" id="3.10.20.310">
    <property type="entry name" value="membrane protein fhac"/>
    <property type="match status" value="1"/>
</dbReference>
<dbReference type="RefSeq" id="WP_078922249.1">
    <property type="nucleotide sequence ID" value="NZ_FUYB01000006.1"/>
</dbReference>
<evidence type="ECO:0000256" key="2">
    <source>
        <dbReference type="ARBA" id="ARBA00022452"/>
    </source>
</evidence>
<proteinExistence type="predicted"/>
<evidence type="ECO:0000256" key="1">
    <source>
        <dbReference type="ARBA" id="ARBA00004370"/>
    </source>
</evidence>
<dbReference type="InterPro" id="IPR039910">
    <property type="entry name" value="D15-like"/>
</dbReference>
<protein>
    <submittedName>
        <fullName evidence="7">Surface antigen</fullName>
    </submittedName>
</protein>
<evidence type="ECO:0000256" key="3">
    <source>
        <dbReference type="ARBA" id="ARBA00022692"/>
    </source>
</evidence>